<comment type="similarity">
    <text evidence="5">Belongs to the MIP/aquaporin (TC 1.A.8) family.</text>
</comment>
<feature type="transmembrane region" description="Helical" evidence="7">
    <location>
        <begin position="145"/>
        <end position="163"/>
    </location>
</feature>
<evidence type="ECO:0000313" key="8">
    <source>
        <dbReference type="Proteomes" id="UP000827889"/>
    </source>
</evidence>
<keyword evidence="5" id="KW-0813">Transport</keyword>
<dbReference type="KEGG" id="rarg:115736011"/>
<keyword evidence="4 7" id="KW-0472">Membrane</keyword>
<dbReference type="PANTHER" id="PTHR47002:SF2">
    <property type="entry name" value="AQUAPORIN AQPAE.A-LIKE"/>
    <property type="match status" value="1"/>
</dbReference>
<feature type="transmembrane region" description="Helical" evidence="7">
    <location>
        <begin position="198"/>
        <end position="218"/>
    </location>
</feature>
<dbReference type="GO" id="GO:0016020">
    <property type="term" value="C:membrane"/>
    <property type="evidence" value="ECO:0007669"/>
    <property type="project" value="UniProtKB-SubCell"/>
</dbReference>
<dbReference type="OrthoDB" id="3222at2759"/>
<protein>
    <submittedName>
        <fullName evidence="9 10">Aquaporin-like</fullName>
    </submittedName>
</protein>
<name>A0A8B8NLL4_9MYRT</name>
<dbReference type="Proteomes" id="UP000827889">
    <property type="component" value="Chromosome 11"/>
</dbReference>
<evidence type="ECO:0000256" key="3">
    <source>
        <dbReference type="ARBA" id="ARBA00022989"/>
    </source>
</evidence>
<evidence type="ECO:0000256" key="2">
    <source>
        <dbReference type="ARBA" id="ARBA00022692"/>
    </source>
</evidence>
<dbReference type="PANTHER" id="PTHR47002">
    <property type="entry name" value="AQUAPORIN-LIKE"/>
    <property type="match status" value="1"/>
</dbReference>
<evidence type="ECO:0000256" key="1">
    <source>
        <dbReference type="ARBA" id="ARBA00004141"/>
    </source>
</evidence>
<dbReference type="InterPro" id="IPR023271">
    <property type="entry name" value="Aquaporin-like"/>
</dbReference>
<evidence type="ECO:0000313" key="9">
    <source>
        <dbReference type="RefSeq" id="XP_030523383.1"/>
    </source>
</evidence>
<evidence type="ECO:0000313" key="10">
    <source>
        <dbReference type="RefSeq" id="XP_048128330.1"/>
    </source>
</evidence>
<dbReference type="GO" id="GO:0015267">
    <property type="term" value="F:channel activity"/>
    <property type="evidence" value="ECO:0007669"/>
    <property type="project" value="InterPro"/>
</dbReference>
<dbReference type="PRINTS" id="PR00783">
    <property type="entry name" value="MINTRINSICP"/>
</dbReference>
<dbReference type="RefSeq" id="XP_048128330.1">
    <property type="nucleotide sequence ID" value="XM_048272373.1"/>
</dbReference>
<evidence type="ECO:0000256" key="4">
    <source>
        <dbReference type="ARBA" id="ARBA00023136"/>
    </source>
</evidence>
<dbReference type="InterPro" id="IPR000425">
    <property type="entry name" value="MIP"/>
</dbReference>
<feature type="transmembrane region" description="Helical" evidence="7">
    <location>
        <begin position="97"/>
        <end position="115"/>
    </location>
</feature>
<dbReference type="GeneID" id="115736011"/>
<feature type="transmembrane region" description="Helical" evidence="7">
    <location>
        <begin position="230"/>
        <end position="252"/>
    </location>
</feature>
<dbReference type="RefSeq" id="XP_030523383.1">
    <property type="nucleotide sequence ID" value="XM_030667523.1"/>
</dbReference>
<reference evidence="10" key="1">
    <citation type="submission" date="2025-05" db="UniProtKB">
        <authorList>
            <consortium name="RefSeq"/>
        </authorList>
    </citation>
    <scope>IDENTIFICATION</scope>
    <source>
        <tissue evidence="10">Leaf</tissue>
    </source>
</reference>
<gene>
    <name evidence="9 10" type="primary">LOC115736011</name>
</gene>
<evidence type="ECO:0000256" key="5">
    <source>
        <dbReference type="RuleBase" id="RU000477"/>
    </source>
</evidence>
<dbReference type="SUPFAM" id="SSF81338">
    <property type="entry name" value="Aquaporin-like"/>
    <property type="match status" value="1"/>
</dbReference>
<feature type="transmembrane region" description="Helical" evidence="7">
    <location>
        <begin position="62"/>
        <end position="85"/>
    </location>
</feature>
<sequence>MNPGMARPGVVAEDEESALGGSKVQPFSTPTEERGNMKDAGRHKPASPTEILGLKDFFSLEVWRASLAELLGTAVLVFALDTIVISSYETETKTPNLIMSFLIAVTVAILLLATSPVSGGHINPVITFSAALTGLISLSRAAIYILAQCVGAVLGALALKAVVNSKIEQAFSLGGCTLNIVAPGPKGPVTIGLDLVQALWLEIICTFVFLFASVWIAFDHRQARALGRVIIFGIIGTVIGLLVFISTTVTAAKGYAGVGMNPARCLGPALVRGGHLWNGHWIFWAGPAIACVGFYLYVKIIPRKHFHHAEGYKYDVSNILKAPFV</sequence>
<comment type="subcellular location">
    <subcellularLocation>
        <location evidence="1">Membrane</location>
        <topology evidence="1">Multi-pass membrane protein</topology>
    </subcellularLocation>
</comment>
<evidence type="ECO:0000256" key="7">
    <source>
        <dbReference type="SAM" id="Phobius"/>
    </source>
</evidence>
<dbReference type="Pfam" id="PF00230">
    <property type="entry name" value="MIP"/>
    <property type="match status" value="1"/>
</dbReference>
<organism evidence="8 10">
    <name type="scientific">Rhodamnia argentea</name>
    <dbReference type="NCBI Taxonomy" id="178133"/>
    <lineage>
        <taxon>Eukaryota</taxon>
        <taxon>Viridiplantae</taxon>
        <taxon>Streptophyta</taxon>
        <taxon>Embryophyta</taxon>
        <taxon>Tracheophyta</taxon>
        <taxon>Spermatophyta</taxon>
        <taxon>Magnoliopsida</taxon>
        <taxon>eudicotyledons</taxon>
        <taxon>Gunneridae</taxon>
        <taxon>Pentapetalae</taxon>
        <taxon>rosids</taxon>
        <taxon>malvids</taxon>
        <taxon>Myrtales</taxon>
        <taxon>Myrtaceae</taxon>
        <taxon>Myrtoideae</taxon>
        <taxon>Myrteae</taxon>
        <taxon>Australasian group</taxon>
        <taxon>Rhodamnia</taxon>
    </lineage>
</organism>
<keyword evidence="8" id="KW-1185">Reference proteome</keyword>
<proteinExistence type="inferred from homology"/>
<keyword evidence="3 7" id="KW-1133">Transmembrane helix</keyword>
<accession>A0A8B8NLL4</accession>
<feature type="compositionally biased region" description="Basic and acidic residues" evidence="6">
    <location>
        <begin position="31"/>
        <end position="42"/>
    </location>
</feature>
<evidence type="ECO:0000256" key="6">
    <source>
        <dbReference type="SAM" id="MobiDB-lite"/>
    </source>
</evidence>
<feature type="transmembrane region" description="Helical" evidence="7">
    <location>
        <begin position="281"/>
        <end position="298"/>
    </location>
</feature>
<keyword evidence="2 5" id="KW-0812">Transmembrane</keyword>
<dbReference type="AlphaFoldDB" id="A0A8B8NLL4"/>
<feature type="region of interest" description="Disordered" evidence="6">
    <location>
        <begin position="1"/>
        <end position="47"/>
    </location>
</feature>
<dbReference type="Gene3D" id="1.20.1080.10">
    <property type="entry name" value="Glycerol uptake facilitator protein"/>
    <property type="match status" value="1"/>
</dbReference>